<protein>
    <submittedName>
        <fullName evidence="1">Rpn family recombination-promoting nuclease/putative transposase</fullName>
    </submittedName>
</protein>
<dbReference type="PANTHER" id="PTHR41317">
    <property type="entry name" value="PD-(D_E)XK NUCLEASE FAMILY TRANSPOSASE"/>
    <property type="match status" value="1"/>
</dbReference>
<organism evidence="1 2">
    <name type="scientific">Desulfomonile tiedjei</name>
    <dbReference type="NCBI Taxonomy" id="2358"/>
    <lineage>
        <taxon>Bacteria</taxon>
        <taxon>Pseudomonadati</taxon>
        <taxon>Thermodesulfobacteriota</taxon>
        <taxon>Desulfomonilia</taxon>
        <taxon>Desulfomonilales</taxon>
        <taxon>Desulfomonilaceae</taxon>
        <taxon>Desulfomonile</taxon>
    </lineage>
</organism>
<dbReference type="AlphaFoldDB" id="A0A9D6Z5A0"/>
<evidence type="ECO:0000313" key="1">
    <source>
        <dbReference type="EMBL" id="MBI5251864.1"/>
    </source>
</evidence>
<name>A0A9D6Z5A0_9BACT</name>
<accession>A0A9D6Z5A0</accession>
<dbReference type="EMBL" id="JACRDE010000533">
    <property type="protein sequence ID" value="MBI5251864.1"/>
    <property type="molecule type" value="Genomic_DNA"/>
</dbReference>
<sequence>DLQILNPQIDKEYLKEKGVILDVRARDSRGCQYNIEVQVTDEPSYVERAVFYLARLFGGQLEQGEHYTCLAKTIGISLVDFELFPDMEDLHSTYRFHDAAHHRDLTDILEMHFVELPKFTKDKPHVLRTPFEKWLHVLKFGELYESGLRSLPEALRNEEGIEMALDAMKQAWCKDEVREMIEFRKKALWDEASRLERSRREGKAEGKAEVACRMRNLGFDLDSIVIATGLRKDEIPE</sequence>
<comment type="caution">
    <text evidence="1">The sequence shown here is derived from an EMBL/GenBank/DDBJ whole genome shotgun (WGS) entry which is preliminary data.</text>
</comment>
<dbReference type="Pfam" id="PF12784">
    <property type="entry name" value="PDDEXK_2"/>
    <property type="match status" value="1"/>
</dbReference>
<reference evidence="1" key="1">
    <citation type="submission" date="2020-07" db="EMBL/GenBank/DDBJ databases">
        <title>Huge and variable diversity of episymbiotic CPR bacteria and DPANN archaea in groundwater ecosystems.</title>
        <authorList>
            <person name="He C.Y."/>
            <person name="Keren R."/>
            <person name="Whittaker M."/>
            <person name="Farag I.F."/>
            <person name="Doudna J."/>
            <person name="Cate J.H.D."/>
            <person name="Banfield J.F."/>
        </authorList>
    </citation>
    <scope>NUCLEOTIDE SEQUENCE</scope>
    <source>
        <strain evidence="1">NC_groundwater_1664_Pr3_B-0.1um_52_9</strain>
    </source>
</reference>
<gene>
    <name evidence="1" type="ORF">HY912_20425</name>
</gene>
<dbReference type="PANTHER" id="PTHR41317:SF1">
    <property type="entry name" value="PD-(D_E)XK NUCLEASE FAMILY TRANSPOSASE"/>
    <property type="match status" value="1"/>
</dbReference>
<evidence type="ECO:0000313" key="2">
    <source>
        <dbReference type="Proteomes" id="UP000807825"/>
    </source>
</evidence>
<dbReference type="InterPro" id="IPR010106">
    <property type="entry name" value="RpnA"/>
</dbReference>
<proteinExistence type="predicted"/>
<dbReference type="Proteomes" id="UP000807825">
    <property type="component" value="Unassembled WGS sequence"/>
</dbReference>
<feature type="non-terminal residue" evidence="1">
    <location>
        <position position="1"/>
    </location>
</feature>
<dbReference type="NCBIfam" id="TIGR01784">
    <property type="entry name" value="T_den_put_tspse"/>
    <property type="match status" value="1"/>
</dbReference>